<sequence length="81" mass="9722">MMYQRENYFQKMKKNKNAKEAKYTIYGFSITLQYWAYEAIPKLTSAFSENLGIKFLRMLSWTSNKTPSVIDYIDVFKIKKE</sequence>
<keyword evidence="2" id="KW-1185">Reference proteome</keyword>
<evidence type="ECO:0000313" key="2">
    <source>
        <dbReference type="Proteomes" id="UP000237105"/>
    </source>
</evidence>
<comment type="caution">
    <text evidence="1">The sequence shown here is derived from an EMBL/GenBank/DDBJ whole genome shotgun (WGS) entry which is preliminary data.</text>
</comment>
<accession>A0A2P5E3H4</accession>
<dbReference type="AlphaFoldDB" id="A0A2P5E3H4"/>
<gene>
    <name evidence="1" type="ORF">PanWU01x14_005390</name>
</gene>
<dbReference type="OrthoDB" id="1930729at2759"/>
<name>A0A2P5E3H4_PARAD</name>
<dbReference type="EMBL" id="JXTB01000002">
    <property type="protein sequence ID" value="PON80089.1"/>
    <property type="molecule type" value="Genomic_DNA"/>
</dbReference>
<reference evidence="2" key="1">
    <citation type="submission" date="2016-06" db="EMBL/GenBank/DDBJ databases">
        <title>Parallel loss of symbiosis genes in relatives of nitrogen-fixing non-legume Parasponia.</title>
        <authorList>
            <person name="Van Velzen R."/>
            <person name="Holmer R."/>
            <person name="Bu F."/>
            <person name="Rutten L."/>
            <person name="Van Zeijl A."/>
            <person name="Liu W."/>
            <person name="Santuari L."/>
            <person name="Cao Q."/>
            <person name="Sharma T."/>
            <person name="Shen D."/>
            <person name="Roswanjaya Y."/>
            <person name="Wardhani T."/>
            <person name="Kalhor M.S."/>
            <person name="Jansen J."/>
            <person name="Van den Hoogen J."/>
            <person name="Gungor B."/>
            <person name="Hartog M."/>
            <person name="Hontelez J."/>
            <person name="Verver J."/>
            <person name="Yang W.-C."/>
            <person name="Schijlen E."/>
            <person name="Repin R."/>
            <person name="Schilthuizen M."/>
            <person name="Schranz E."/>
            <person name="Heidstra R."/>
            <person name="Miyata K."/>
            <person name="Fedorova E."/>
            <person name="Kohlen W."/>
            <person name="Bisseling T."/>
            <person name="Smit S."/>
            <person name="Geurts R."/>
        </authorList>
    </citation>
    <scope>NUCLEOTIDE SEQUENCE [LARGE SCALE GENOMIC DNA]</scope>
    <source>
        <strain evidence="2">cv. WU1-14</strain>
    </source>
</reference>
<dbReference type="Proteomes" id="UP000237105">
    <property type="component" value="Unassembled WGS sequence"/>
</dbReference>
<protein>
    <submittedName>
        <fullName evidence="1">Uncharacterized protein</fullName>
    </submittedName>
</protein>
<organism evidence="1 2">
    <name type="scientific">Parasponia andersonii</name>
    <name type="common">Sponia andersonii</name>
    <dbReference type="NCBI Taxonomy" id="3476"/>
    <lineage>
        <taxon>Eukaryota</taxon>
        <taxon>Viridiplantae</taxon>
        <taxon>Streptophyta</taxon>
        <taxon>Embryophyta</taxon>
        <taxon>Tracheophyta</taxon>
        <taxon>Spermatophyta</taxon>
        <taxon>Magnoliopsida</taxon>
        <taxon>eudicotyledons</taxon>
        <taxon>Gunneridae</taxon>
        <taxon>Pentapetalae</taxon>
        <taxon>rosids</taxon>
        <taxon>fabids</taxon>
        <taxon>Rosales</taxon>
        <taxon>Cannabaceae</taxon>
        <taxon>Parasponia</taxon>
    </lineage>
</organism>
<proteinExistence type="predicted"/>
<evidence type="ECO:0000313" key="1">
    <source>
        <dbReference type="EMBL" id="PON80089.1"/>
    </source>
</evidence>